<dbReference type="AlphaFoldDB" id="A0A2I0JGI0"/>
<reference evidence="1 2" key="1">
    <citation type="submission" date="2017-11" db="EMBL/GenBank/DDBJ databases">
        <title>De-novo sequencing of pomegranate (Punica granatum L.) genome.</title>
        <authorList>
            <person name="Akparov Z."/>
            <person name="Amiraslanov A."/>
            <person name="Hajiyeva S."/>
            <person name="Abbasov M."/>
            <person name="Kaur K."/>
            <person name="Hamwieh A."/>
            <person name="Solovyev V."/>
            <person name="Salamov A."/>
            <person name="Braich B."/>
            <person name="Kosarev P."/>
            <person name="Mahmoud A."/>
            <person name="Hajiyev E."/>
            <person name="Babayeva S."/>
            <person name="Izzatullayeva V."/>
            <person name="Mammadov A."/>
            <person name="Mammadov A."/>
            <person name="Sharifova S."/>
            <person name="Ojaghi J."/>
            <person name="Eynullazada K."/>
            <person name="Bayramov B."/>
            <person name="Abdulazimova A."/>
            <person name="Shahmuradov I."/>
        </authorList>
    </citation>
    <scope>NUCLEOTIDE SEQUENCE [LARGE SCALE GENOMIC DNA]</scope>
    <source>
        <strain evidence="2">cv. AG2017</strain>
        <tissue evidence="1">Leaf</tissue>
    </source>
</reference>
<protein>
    <submittedName>
        <fullName evidence="1">Uncharacterized protein</fullName>
    </submittedName>
</protein>
<gene>
    <name evidence="1" type="ORF">CRG98_024269</name>
</gene>
<dbReference type="Proteomes" id="UP000233551">
    <property type="component" value="Unassembled WGS sequence"/>
</dbReference>
<organism evidence="1 2">
    <name type="scientific">Punica granatum</name>
    <name type="common">Pomegranate</name>
    <dbReference type="NCBI Taxonomy" id="22663"/>
    <lineage>
        <taxon>Eukaryota</taxon>
        <taxon>Viridiplantae</taxon>
        <taxon>Streptophyta</taxon>
        <taxon>Embryophyta</taxon>
        <taxon>Tracheophyta</taxon>
        <taxon>Spermatophyta</taxon>
        <taxon>Magnoliopsida</taxon>
        <taxon>eudicotyledons</taxon>
        <taxon>Gunneridae</taxon>
        <taxon>Pentapetalae</taxon>
        <taxon>rosids</taxon>
        <taxon>malvids</taxon>
        <taxon>Myrtales</taxon>
        <taxon>Lythraceae</taxon>
        <taxon>Punica</taxon>
    </lineage>
</organism>
<proteinExistence type="predicted"/>
<sequence>MGDGSWYTLTEAEGVSSDKVRPISKRVIEGVEEEGRGRGEEVLDVLLERIDGLARWIVCNLRHLQRGEWLLRH</sequence>
<accession>A0A2I0JGI0</accession>
<feature type="non-terminal residue" evidence="1">
    <location>
        <position position="73"/>
    </location>
</feature>
<keyword evidence="2" id="KW-1185">Reference proteome</keyword>
<dbReference type="EMBL" id="PGOL01001709">
    <property type="protein sequence ID" value="PKI55359.1"/>
    <property type="molecule type" value="Genomic_DNA"/>
</dbReference>
<name>A0A2I0JGI0_PUNGR</name>
<evidence type="ECO:0000313" key="2">
    <source>
        <dbReference type="Proteomes" id="UP000233551"/>
    </source>
</evidence>
<evidence type="ECO:0000313" key="1">
    <source>
        <dbReference type="EMBL" id="PKI55359.1"/>
    </source>
</evidence>
<comment type="caution">
    <text evidence="1">The sequence shown here is derived from an EMBL/GenBank/DDBJ whole genome shotgun (WGS) entry which is preliminary data.</text>
</comment>